<dbReference type="Pfam" id="PF00501">
    <property type="entry name" value="AMP-binding"/>
    <property type="match status" value="1"/>
</dbReference>
<evidence type="ECO:0000259" key="1">
    <source>
        <dbReference type="Pfam" id="PF00501"/>
    </source>
</evidence>
<proteinExistence type="predicted"/>
<dbReference type="InterPro" id="IPR000873">
    <property type="entry name" value="AMP-dep_synth/lig_dom"/>
</dbReference>
<protein>
    <submittedName>
        <fullName evidence="2">AMP-binding enzyme</fullName>
    </submittedName>
</protein>
<organism evidence="2 3">
    <name type="scientific">Lentzea atacamensis</name>
    <dbReference type="NCBI Taxonomy" id="531938"/>
    <lineage>
        <taxon>Bacteria</taxon>
        <taxon>Bacillati</taxon>
        <taxon>Actinomycetota</taxon>
        <taxon>Actinomycetes</taxon>
        <taxon>Pseudonocardiales</taxon>
        <taxon>Pseudonocardiaceae</taxon>
        <taxon>Lentzea</taxon>
    </lineage>
</organism>
<name>A0ABX9E3V8_9PSEU</name>
<comment type="caution">
    <text evidence="2">The sequence shown here is derived from an EMBL/GenBank/DDBJ whole genome shotgun (WGS) entry which is preliminary data.</text>
</comment>
<dbReference type="EMBL" id="QLTT01000008">
    <property type="protein sequence ID" value="RAS62247.1"/>
    <property type="molecule type" value="Genomic_DNA"/>
</dbReference>
<evidence type="ECO:0000313" key="3">
    <source>
        <dbReference type="Proteomes" id="UP000248714"/>
    </source>
</evidence>
<accession>A0ABX9E3V8</accession>
<dbReference type="SUPFAM" id="SSF56801">
    <property type="entry name" value="Acetyl-CoA synthetase-like"/>
    <property type="match status" value="1"/>
</dbReference>
<gene>
    <name evidence="2" type="ORF">C8D87_10867</name>
</gene>
<evidence type="ECO:0000313" key="2">
    <source>
        <dbReference type="EMBL" id="RAS62247.1"/>
    </source>
</evidence>
<dbReference type="Proteomes" id="UP000248714">
    <property type="component" value="Unassembled WGS sequence"/>
</dbReference>
<keyword evidence="3" id="KW-1185">Reference proteome</keyword>
<reference evidence="2 3" key="1">
    <citation type="submission" date="2018-06" db="EMBL/GenBank/DDBJ databases">
        <title>Genomic Encyclopedia of Type Strains, Phase IV (KMG-IV): sequencing the most valuable type-strain genomes for metagenomic binning, comparative biology and taxonomic classification.</title>
        <authorList>
            <person name="Goeker M."/>
        </authorList>
    </citation>
    <scope>NUCLEOTIDE SEQUENCE [LARGE SCALE GENOMIC DNA]</scope>
    <source>
        <strain evidence="2 3">DSM 45479</strain>
    </source>
</reference>
<dbReference type="Gene3D" id="3.40.50.12780">
    <property type="entry name" value="N-terminal domain of ligase-like"/>
    <property type="match status" value="1"/>
</dbReference>
<dbReference type="InterPro" id="IPR042099">
    <property type="entry name" value="ANL_N_sf"/>
</dbReference>
<dbReference type="RefSeq" id="WP_170166648.1">
    <property type="nucleotide sequence ID" value="NZ_QLTT01000008.1"/>
</dbReference>
<feature type="domain" description="AMP-dependent synthetase/ligase" evidence="1">
    <location>
        <begin position="10"/>
        <end position="65"/>
    </location>
</feature>
<sequence length="86" mass="8893">MFTFVDEHGRDEETITAAALGEAAAAIGGALRGWGFQPGDRALLVHPPGADFVRALLGCLAAGVAGSRCTRRTPCGWVTTWPVSGP</sequence>